<dbReference type="Pfam" id="PF05069">
    <property type="entry name" value="Phage_tail_S"/>
    <property type="match status" value="1"/>
</dbReference>
<accession>A0ABU7QHP1</accession>
<reference evidence="2 3" key="1">
    <citation type="journal article" date="2022" name="Front. Microbiol.">
        <title>Commensal bacteria contribute to the growth of multidrug-resistant Avibacterium paragallinarum in chickens.</title>
        <authorList>
            <person name="Zhu J."/>
            <person name="Chen Y."/>
            <person name="Wu Y."/>
            <person name="Wang Y."/>
            <person name="Zhu K."/>
        </authorList>
    </citation>
    <scope>NUCLEOTIDE SEQUENCE [LARGE SCALE GENOMIC DNA]</scope>
    <source>
        <strain evidence="2 3">AV25</strain>
    </source>
</reference>
<feature type="region of interest" description="Disordered" evidence="1">
    <location>
        <begin position="43"/>
        <end position="70"/>
    </location>
</feature>
<proteinExistence type="predicted"/>
<keyword evidence="3" id="KW-1185">Reference proteome</keyword>
<dbReference type="RefSeq" id="WP_194743211.1">
    <property type="nucleotide sequence ID" value="NZ_CP081939.1"/>
</dbReference>
<evidence type="ECO:0000256" key="1">
    <source>
        <dbReference type="SAM" id="MobiDB-lite"/>
    </source>
</evidence>
<evidence type="ECO:0000313" key="3">
    <source>
        <dbReference type="Proteomes" id="UP001347884"/>
    </source>
</evidence>
<organism evidence="2 3">
    <name type="scientific">Avibacterium paragallinarum</name>
    <name type="common">Haemophilus gallinarum</name>
    <dbReference type="NCBI Taxonomy" id="728"/>
    <lineage>
        <taxon>Bacteria</taxon>
        <taxon>Pseudomonadati</taxon>
        <taxon>Pseudomonadota</taxon>
        <taxon>Gammaproteobacteria</taxon>
        <taxon>Pasteurellales</taxon>
        <taxon>Pasteurellaceae</taxon>
        <taxon>Avibacterium</taxon>
    </lineage>
</organism>
<comment type="caution">
    <text evidence="2">The sequence shown here is derived from an EMBL/GenBank/DDBJ whole genome shotgun (WGS) entry which is preliminary data.</text>
</comment>
<dbReference type="EMBL" id="JAMDKF010000010">
    <property type="protein sequence ID" value="MEE6041462.1"/>
    <property type="molecule type" value="Genomic_DNA"/>
</dbReference>
<protein>
    <submittedName>
        <fullName evidence="2">Phage virion morphogenesis protein</fullName>
    </submittedName>
</protein>
<sequence>MHVTGGFTKETLKQFKSLANYFRLSPKIKQQTMQRVLWRLKGKTEQNVTRQQTPEGKPWKPRKKPRKGLKNKMLRRRGQYLNSKLEFNGNQGRLTYTDKRSAQVAAIHQYGLEVTNVQNEQDKIHLERLLKQNNQKATPKQAKRLKELGYTVSTGKKLKNGKTKRKNASMKDITSRLSRGQAGLIIRMVEEKQGIKIRRGLRSYKMTKREFLDENEQRNAEVITEELFKAFERSGIHLTL</sequence>
<evidence type="ECO:0000313" key="2">
    <source>
        <dbReference type="EMBL" id="MEE6041462.1"/>
    </source>
</evidence>
<name>A0ABU7QHP1_AVIPA</name>
<dbReference type="Proteomes" id="UP001347884">
    <property type="component" value="Unassembled WGS sequence"/>
</dbReference>
<dbReference type="InterPro" id="IPR006522">
    <property type="entry name" value="Phage_virion_morphogenesis"/>
</dbReference>
<dbReference type="NCBIfam" id="TIGR01635">
    <property type="entry name" value="tail_comp_S"/>
    <property type="match status" value="1"/>
</dbReference>
<feature type="compositionally biased region" description="Basic residues" evidence="1">
    <location>
        <begin position="59"/>
        <end position="70"/>
    </location>
</feature>
<gene>
    <name evidence="2" type="ORF">M5S13_06110</name>
</gene>